<dbReference type="AlphaFoldDB" id="Q02ZC3"/>
<protein>
    <submittedName>
        <fullName evidence="2">Uncharacterized protein</fullName>
    </submittedName>
</protein>
<dbReference type="KEGG" id="llc:LACR_1165"/>
<reference evidence="2 3" key="1">
    <citation type="journal article" date="2006" name="Proc. Natl. Acad. Sci. U.S.A.">
        <title>Comparative genomics of the lactic acid bacteria.</title>
        <authorList>
            <person name="Makarova K."/>
            <person name="Slesarev A."/>
            <person name="Wolf Y."/>
            <person name="Sorokin A."/>
            <person name="Mirkin B."/>
            <person name="Koonin E."/>
            <person name="Pavlov A."/>
            <person name="Pavlova N."/>
            <person name="Karamychev V."/>
            <person name="Polouchine N."/>
            <person name="Shakhova V."/>
            <person name="Grigoriev I."/>
            <person name="Lou Y."/>
            <person name="Rohksar D."/>
            <person name="Lucas S."/>
            <person name="Huang K."/>
            <person name="Goodstein D.M."/>
            <person name="Hawkins T."/>
            <person name="Plengvidhya V."/>
            <person name="Welker D."/>
            <person name="Hughes J."/>
            <person name="Goh Y."/>
            <person name="Benson A."/>
            <person name="Baldwin K."/>
            <person name="Lee J.H."/>
            <person name="Diaz-Muniz I."/>
            <person name="Dosti B."/>
            <person name="Smeianov V."/>
            <person name="Wechter W."/>
            <person name="Barabote R."/>
            <person name="Lorca G."/>
            <person name="Altermann E."/>
            <person name="Barrangou R."/>
            <person name="Ganesan B."/>
            <person name="Xie Y."/>
            <person name="Rawsthorne H."/>
            <person name="Tamir D."/>
            <person name="Parker C."/>
            <person name="Breidt F."/>
            <person name="Broadbent J."/>
            <person name="Hutkins R."/>
            <person name="O'Sullivan D."/>
            <person name="Steele J."/>
            <person name="Unlu G."/>
            <person name="Saier M."/>
            <person name="Klaenhammer T."/>
            <person name="Richardson P."/>
            <person name="Kozyavkin S."/>
            <person name="Weimer B."/>
            <person name="Mills D."/>
        </authorList>
    </citation>
    <scope>NUCLEOTIDE SEQUENCE [LARGE SCALE GENOMIC DNA]</scope>
    <source>
        <strain evidence="2 3">SK11</strain>
    </source>
</reference>
<evidence type="ECO:0000256" key="1">
    <source>
        <dbReference type="SAM" id="Phobius"/>
    </source>
</evidence>
<proteinExistence type="predicted"/>
<accession>Q02ZC3</accession>
<keyword evidence="1" id="KW-0812">Transmembrane</keyword>
<evidence type="ECO:0000313" key="3">
    <source>
        <dbReference type="Proteomes" id="UP000000240"/>
    </source>
</evidence>
<dbReference type="HOGENOM" id="CLU_2954791_0_0_9"/>
<keyword evidence="1" id="KW-0472">Membrane</keyword>
<gene>
    <name evidence="2" type="ordered locus">LACR_1165</name>
</gene>
<dbReference type="Proteomes" id="UP000000240">
    <property type="component" value="Chromosome"/>
</dbReference>
<feature type="transmembrane region" description="Helical" evidence="1">
    <location>
        <begin position="37"/>
        <end position="57"/>
    </location>
</feature>
<keyword evidence="1" id="KW-1133">Transmembrane helix</keyword>
<feature type="transmembrane region" description="Helical" evidence="1">
    <location>
        <begin position="6"/>
        <end position="28"/>
    </location>
</feature>
<evidence type="ECO:0000313" key="2">
    <source>
        <dbReference type="EMBL" id="ABJ72699.1"/>
    </source>
</evidence>
<dbReference type="EMBL" id="CP000425">
    <property type="protein sequence ID" value="ABJ72699.1"/>
    <property type="molecule type" value="Genomic_DNA"/>
</dbReference>
<organism evidence="2 3">
    <name type="scientific">Lactococcus lactis subsp. cremoris (strain SK11)</name>
    <dbReference type="NCBI Taxonomy" id="272622"/>
    <lineage>
        <taxon>Bacteria</taxon>
        <taxon>Bacillati</taxon>
        <taxon>Bacillota</taxon>
        <taxon>Bacilli</taxon>
        <taxon>Lactobacillales</taxon>
        <taxon>Streptococcaceae</taxon>
        <taxon>Lactococcus</taxon>
        <taxon>Lactococcus cremoris subsp. cremoris</taxon>
    </lineage>
</organism>
<sequence length="59" mass="6466">MIHTTLILSVILTIFCILLISFSAFVFLKESIKLKKAFLITTIAALSGIILVSDVILKS</sequence>
<name>Q02ZC3_LACLS</name>